<reference evidence="6" key="1">
    <citation type="submission" date="2023-07" db="EMBL/GenBank/DDBJ databases">
        <authorList>
            <consortium name="CYATHOMIX"/>
        </authorList>
    </citation>
    <scope>NUCLEOTIDE SEQUENCE</scope>
    <source>
        <strain evidence="6">N/A</strain>
    </source>
</reference>
<feature type="region of interest" description="Disordered" evidence="4">
    <location>
        <begin position="80"/>
        <end position="112"/>
    </location>
</feature>
<accession>A0AA36M529</accession>
<protein>
    <recommendedName>
        <fullName evidence="2">Large ribosomal subunit protein bL21m</fullName>
    </recommendedName>
</protein>
<dbReference type="PANTHER" id="PTHR21349:SF0">
    <property type="entry name" value="LARGE RIBOSOMAL SUBUNIT PROTEIN BL21M"/>
    <property type="match status" value="1"/>
</dbReference>
<dbReference type="AlphaFoldDB" id="A0AA36M529"/>
<dbReference type="PROSITE" id="PS51083">
    <property type="entry name" value="ZF_HIT"/>
    <property type="match status" value="1"/>
</dbReference>
<name>A0AA36M529_CYLNA</name>
<dbReference type="Pfam" id="PF04438">
    <property type="entry name" value="zf-HIT"/>
    <property type="match status" value="1"/>
</dbReference>
<dbReference type="EMBL" id="CATQJL010000223">
    <property type="protein sequence ID" value="CAJ0598428.1"/>
    <property type="molecule type" value="Genomic_DNA"/>
</dbReference>
<feature type="domain" description="HIT-type" evidence="5">
    <location>
        <begin position="4"/>
        <end position="38"/>
    </location>
</feature>
<dbReference type="GO" id="GO:0008270">
    <property type="term" value="F:zinc ion binding"/>
    <property type="evidence" value="ECO:0007669"/>
    <property type="project" value="UniProtKB-UniRule"/>
</dbReference>
<proteinExistence type="inferred from homology"/>
<keyword evidence="3" id="KW-0862">Zinc</keyword>
<dbReference type="CDD" id="cd23024">
    <property type="entry name" value="zf-HIT_ZNHIT2-3"/>
    <property type="match status" value="1"/>
</dbReference>
<dbReference type="PANTHER" id="PTHR21349">
    <property type="entry name" value="50S RIBOSOMAL PROTEIN L21"/>
    <property type="match status" value="1"/>
</dbReference>
<dbReference type="InterPro" id="IPR007529">
    <property type="entry name" value="Znf_HIT"/>
</dbReference>
<dbReference type="InterPro" id="IPR028909">
    <property type="entry name" value="bL21-like"/>
</dbReference>
<feature type="compositionally biased region" description="Acidic residues" evidence="4">
    <location>
        <begin position="92"/>
        <end position="106"/>
    </location>
</feature>
<evidence type="ECO:0000256" key="3">
    <source>
        <dbReference type="PROSITE-ProRule" id="PRU00453"/>
    </source>
</evidence>
<dbReference type="GO" id="GO:0003735">
    <property type="term" value="F:structural constituent of ribosome"/>
    <property type="evidence" value="ECO:0007669"/>
    <property type="project" value="TreeGrafter"/>
</dbReference>
<dbReference type="Pfam" id="PF00829">
    <property type="entry name" value="Ribosomal_L21p"/>
    <property type="match status" value="1"/>
</dbReference>
<evidence type="ECO:0000313" key="6">
    <source>
        <dbReference type="EMBL" id="CAJ0598428.1"/>
    </source>
</evidence>
<sequence length="339" mass="38303">MIRCDFCTTERREQYKCPRCSANYCSLRCYRGEKHSKCSESFYKDCLKEHLEGRHFEGQADNEKQDTFEERMQKYLNGEIKDLPGASSSGAPDEDGEPLDSDDEDTAGSCSFPQKEDKYLEKVVKETIDDYVLDEDEIDRKLLGLGIGGEVEQLLGALNEEERAAFAQLAEQIEIDTSGLDENMFRTALSRIVARRLATRAEIVDEGAQKQVCSTISSEVADPAVRLFAVVYVNGRQWKVEQNDLIALRGSLPLAVGERIKLEKVLMVGGSNFSIFGRPLLNSVTVKATVVEKTTTYPELKYIRNNHEHMKIIHWLSEEMTVLRINEISAKDILKDPSS</sequence>
<dbReference type="SUPFAM" id="SSF144232">
    <property type="entry name" value="HIT/MYND zinc finger-like"/>
    <property type="match status" value="1"/>
</dbReference>
<evidence type="ECO:0000256" key="1">
    <source>
        <dbReference type="ARBA" id="ARBA00008563"/>
    </source>
</evidence>
<dbReference type="GO" id="GO:0005762">
    <property type="term" value="C:mitochondrial large ribosomal subunit"/>
    <property type="evidence" value="ECO:0007669"/>
    <property type="project" value="TreeGrafter"/>
</dbReference>
<gene>
    <name evidence="6" type="ORF">CYNAS_LOCUS10411</name>
</gene>
<evidence type="ECO:0000256" key="2">
    <source>
        <dbReference type="ARBA" id="ARBA00044129"/>
    </source>
</evidence>
<comment type="similarity">
    <text evidence="1">Belongs to the bacterial ribosomal protein bL21 family.</text>
</comment>
<evidence type="ECO:0000313" key="7">
    <source>
        <dbReference type="Proteomes" id="UP001176961"/>
    </source>
</evidence>
<dbReference type="SUPFAM" id="SSF141091">
    <property type="entry name" value="L21p-like"/>
    <property type="match status" value="1"/>
</dbReference>
<dbReference type="Proteomes" id="UP001176961">
    <property type="component" value="Unassembled WGS sequence"/>
</dbReference>
<organism evidence="6 7">
    <name type="scientific">Cylicocyclus nassatus</name>
    <name type="common">Nematode worm</name>
    <dbReference type="NCBI Taxonomy" id="53992"/>
    <lineage>
        <taxon>Eukaryota</taxon>
        <taxon>Metazoa</taxon>
        <taxon>Ecdysozoa</taxon>
        <taxon>Nematoda</taxon>
        <taxon>Chromadorea</taxon>
        <taxon>Rhabditida</taxon>
        <taxon>Rhabditina</taxon>
        <taxon>Rhabditomorpha</taxon>
        <taxon>Strongyloidea</taxon>
        <taxon>Strongylidae</taxon>
        <taxon>Cylicocyclus</taxon>
    </lineage>
</organism>
<evidence type="ECO:0000256" key="4">
    <source>
        <dbReference type="SAM" id="MobiDB-lite"/>
    </source>
</evidence>
<keyword evidence="3" id="KW-0863">Zinc-finger</keyword>
<keyword evidence="7" id="KW-1185">Reference proteome</keyword>
<evidence type="ECO:0000259" key="5">
    <source>
        <dbReference type="PROSITE" id="PS51083"/>
    </source>
</evidence>
<keyword evidence="3" id="KW-0479">Metal-binding</keyword>
<dbReference type="InterPro" id="IPR036164">
    <property type="entry name" value="bL21-like_sf"/>
</dbReference>
<comment type="caution">
    <text evidence="6">The sequence shown here is derived from an EMBL/GenBank/DDBJ whole genome shotgun (WGS) entry which is preliminary data.</text>
</comment>
<dbReference type="Gene3D" id="3.30.60.190">
    <property type="match status" value="1"/>
</dbReference>